<comment type="similarity">
    <text evidence="7">Belongs to the high-potential iron-sulfur protein (HiPIP) family.</text>
</comment>
<gene>
    <name evidence="10" type="ORF">J2739_002459</name>
</gene>
<reference evidence="10 11" key="1">
    <citation type="submission" date="2023-07" db="EMBL/GenBank/DDBJ databases">
        <title>Sorghum-associated microbial communities from plants grown in Nebraska, USA.</title>
        <authorList>
            <person name="Schachtman D."/>
        </authorList>
    </citation>
    <scope>NUCLEOTIDE SEQUENCE [LARGE SCALE GENOMIC DNA]</scope>
    <source>
        <strain evidence="10 11">DS1781</strain>
    </source>
</reference>
<keyword evidence="2 7" id="KW-0004">4Fe-4S</keyword>
<comment type="subunit">
    <text evidence="7">Homodimer.</text>
</comment>
<evidence type="ECO:0000256" key="7">
    <source>
        <dbReference type="RuleBase" id="RU000620"/>
    </source>
</evidence>
<dbReference type="Proteomes" id="UP001184230">
    <property type="component" value="Unassembled WGS sequence"/>
</dbReference>
<keyword evidence="6 7" id="KW-0411">Iron-sulfur</keyword>
<keyword evidence="5 7" id="KW-0408">Iron</keyword>
<keyword evidence="8" id="KW-0732">Signal</keyword>
<sequence>MTAVQRRSAILRIASMATLPLICSRAAQAAGPKVDEADPVAKSLGYKDDTHTVDDKKFPKHATTQTCSNCQLFQGGPKDALGGCALFAGKQVAGTGWCSAWTKKTG</sequence>
<evidence type="ECO:0000313" key="10">
    <source>
        <dbReference type="EMBL" id="MDR6536686.1"/>
    </source>
</evidence>
<evidence type="ECO:0000256" key="3">
    <source>
        <dbReference type="ARBA" id="ARBA00022723"/>
    </source>
</evidence>
<feature type="domain" description="High potential iron-sulfur proteins family profile" evidence="9">
    <location>
        <begin position="28"/>
        <end position="106"/>
    </location>
</feature>
<evidence type="ECO:0000313" key="11">
    <source>
        <dbReference type="Proteomes" id="UP001184230"/>
    </source>
</evidence>
<evidence type="ECO:0000256" key="2">
    <source>
        <dbReference type="ARBA" id="ARBA00022485"/>
    </source>
</evidence>
<evidence type="ECO:0000256" key="4">
    <source>
        <dbReference type="ARBA" id="ARBA00022982"/>
    </source>
</evidence>
<evidence type="ECO:0000256" key="8">
    <source>
        <dbReference type="SAM" id="SignalP"/>
    </source>
</evidence>
<dbReference type="EMBL" id="JAVDRF010000004">
    <property type="protein sequence ID" value="MDR6536686.1"/>
    <property type="molecule type" value="Genomic_DNA"/>
</dbReference>
<feature type="signal peptide" evidence="8">
    <location>
        <begin position="1"/>
        <end position="29"/>
    </location>
</feature>
<organism evidence="10 11">
    <name type="scientific">Variovorax soli</name>
    <dbReference type="NCBI Taxonomy" id="376815"/>
    <lineage>
        <taxon>Bacteria</taxon>
        <taxon>Pseudomonadati</taxon>
        <taxon>Pseudomonadota</taxon>
        <taxon>Betaproteobacteria</taxon>
        <taxon>Burkholderiales</taxon>
        <taxon>Comamonadaceae</taxon>
        <taxon>Variovorax</taxon>
    </lineage>
</organism>
<keyword evidence="1 7" id="KW-0813">Transport</keyword>
<evidence type="ECO:0000256" key="5">
    <source>
        <dbReference type="ARBA" id="ARBA00023004"/>
    </source>
</evidence>
<accession>A0ABU1NFQ1</accession>
<protein>
    <recommendedName>
        <fullName evidence="7">High-potential iron-sulfur protein</fullName>
        <shortName evidence="7">HiPIP</shortName>
    </recommendedName>
</protein>
<comment type="caution">
    <text evidence="10">The sequence shown here is derived from an EMBL/GenBank/DDBJ whole genome shotgun (WGS) entry which is preliminary data.</text>
</comment>
<dbReference type="Pfam" id="PF01355">
    <property type="entry name" value="HIPIP"/>
    <property type="match status" value="1"/>
</dbReference>
<evidence type="ECO:0000256" key="6">
    <source>
        <dbReference type="ARBA" id="ARBA00023014"/>
    </source>
</evidence>
<keyword evidence="4 7" id="KW-0249">Electron transport</keyword>
<dbReference type="Gene3D" id="4.10.490.10">
    <property type="entry name" value="High potential iron-sulphur protein"/>
    <property type="match status" value="1"/>
</dbReference>
<evidence type="ECO:0000256" key="1">
    <source>
        <dbReference type="ARBA" id="ARBA00022448"/>
    </source>
</evidence>
<evidence type="ECO:0000259" key="9">
    <source>
        <dbReference type="PROSITE" id="PS51373"/>
    </source>
</evidence>
<keyword evidence="3 7" id="KW-0479">Metal-binding</keyword>
<proteinExistence type="inferred from homology"/>
<dbReference type="PROSITE" id="PS51373">
    <property type="entry name" value="HIPIP"/>
    <property type="match status" value="1"/>
</dbReference>
<name>A0ABU1NFQ1_9BURK</name>
<dbReference type="SUPFAM" id="SSF57652">
    <property type="entry name" value="HIPIP (high potential iron protein)"/>
    <property type="match status" value="1"/>
</dbReference>
<keyword evidence="11" id="KW-1185">Reference proteome</keyword>
<feature type="chain" id="PRO_5046392386" description="High-potential iron-sulfur protein" evidence="8">
    <location>
        <begin position="30"/>
        <end position="106"/>
    </location>
</feature>
<comment type="function">
    <text evidence="7">Specific class of high-redox-potential 4Fe-4S ferredoxins. Functions in anaerobic electron transport in most purple and in some other photosynthetic bacteria and in at least one genus (Paracoccus) of halophilic, denitrifying bacteria.</text>
</comment>
<dbReference type="InterPro" id="IPR000170">
    <property type="entry name" value="High_potential_FeS_prot"/>
</dbReference>
<dbReference type="InterPro" id="IPR036369">
    <property type="entry name" value="HIPIP_sf"/>
</dbReference>